<reference evidence="2" key="1">
    <citation type="journal article" date="2019" name="Sci. Rep.">
        <title>Draft genome of Tanacetum cinerariifolium, the natural source of mosquito coil.</title>
        <authorList>
            <person name="Yamashiro T."/>
            <person name="Shiraishi A."/>
            <person name="Satake H."/>
            <person name="Nakayama K."/>
        </authorList>
    </citation>
    <scope>NUCLEOTIDE SEQUENCE</scope>
</reference>
<organism evidence="2">
    <name type="scientific">Tanacetum cinerariifolium</name>
    <name type="common">Dalmatian daisy</name>
    <name type="synonym">Chrysanthemum cinerariifolium</name>
    <dbReference type="NCBI Taxonomy" id="118510"/>
    <lineage>
        <taxon>Eukaryota</taxon>
        <taxon>Viridiplantae</taxon>
        <taxon>Streptophyta</taxon>
        <taxon>Embryophyta</taxon>
        <taxon>Tracheophyta</taxon>
        <taxon>Spermatophyta</taxon>
        <taxon>Magnoliopsida</taxon>
        <taxon>eudicotyledons</taxon>
        <taxon>Gunneridae</taxon>
        <taxon>Pentapetalae</taxon>
        <taxon>asterids</taxon>
        <taxon>campanulids</taxon>
        <taxon>Asterales</taxon>
        <taxon>Asteraceae</taxon>
        <taxon>Asteroideae</taxon>
        <taxon>Anthemideae</taxon>
        <taxon>Anthemidinae</taxon>
        <taxon>Tanacetum</taxon>
    </lineage>
</organism>
<dbReference type="EMBL" id="BKCJ011276176">
    <property type="protein sequence ID" value="GFD13977.1"/>
    <property type="molecule type" value="Genomic_DNA"/>
</dbReference>
<feature type="compositionally biased region" description="Basic and acidic residues" evidence="1">
    <location>
        <begin position="92"/>
        <end position="117"/>
    </location>
</feature>
<feature type="region of interest" description="Disordered" evidence="1">
    <location>
        <begin position="53"/>
        <end position="117"/>
    </location>
</feature>
<comment type="caution">
    <text evidence="2">The sequence shown here is derived from an EMBL/GenBank/DDBJ whole genome shotgun (WGS) entry which is preliminary data.</text>
</comment>
<proteinExistence type="predicted"/>
<name>A0A699TV63_TANCI</name>
<accession>A0A699TV63</accession>
<protein>
    <submittedName>
        <fullName evidence="2">Zinc finger, CCHC-type, retrotransposon Gag domain protein</fullName>
    </submittedName>
</protein>
<evidence type="ECO:0000256" key="1">
    <source>
        <dbReference type="SAM" id="MobiDB-lite"/>
    </source>
</evidence>
<dbReference type="AlphaFoldDB" id="A0A699TV63"/>
<feature type="non-terminal residue" evidence="2">
    <location>
        <position position="1"/>
    </location>
</feature>
<gene>
    <name evidence="2" type="ORF">Tci_885946</name>
</gene>
<evidence type="ECO:0000313" key="2">
    <source>
        <dbReference type="EMBL" id="GFD13977.1"/>
    </source>
</evidence>
<feature type="compositionally biased region" description="Basic and acidic residues" evidence="1">
    <location>
        <begin position="75"/>
        <end position="85"/>
    </location>
</feature>
<sequence>YFLASEHQRYERKYGSICQLDRENSGEYMERFTRLATFVRAAVAAVTRNIELLHESGNSNKQDRDGNRVQNRGHGQQEIRGRYDQGQHVYRVRQDQSVEYRGRQDQGYDSKRQDFWG</sequence>